<dbReference type="Pfam" id="PF02682">
    <property type="entry name" value="CT_C_D"/>
    <property type="match status" value="1"/>
</dbReference>
<dbReference type="AlphaFoldDB" id="A0A5B8W7U7"/>
<evidence type="ECO:0000256" key="2">
    <source>
        <dbReference type="ARBA" id="ARBA00022801"/>
    </source>
</evidence>
<dbReference type="EC" id="3.5.2.9" evidence="5"/>
<keyword evidence="3" id="KW-0067">ATP-binding</keyword>
<gene>
    <name evidence="5" type="primary">pxpB</name>
    <name evidence="5" type="ORF">FSB76_24885</name>
</gene>
<protein>
    <submittedName>
        <fullName evidence="5">5-oxoprolinase subunit PxpB</fullName>
        <ecNumber evidence="5">3.5.2.9</ecNumber>
    </submittedName>
</protein>
<organism evidence="5 6">
    <name type="scientific">Mucilaginibacter ginsenosidivorax</name>
    <dbReference type="NCBI Taxonomy" id="862126"/>
    <lineage>
        <taxon>Bacteria</taxon>
        <taxon>Pseudomonadati</taxon>
        <taxon>Bacteroidota</taxon>
        <taxon>Sphingobacteriia</taxon>
        <taxon>Sphingobacteriales</taxon>
        <taxon>Sphingobacteriaceae</taxon>
        <taxon>Mucilaginibacter</taxon>
    </lineage>
</organism>
<dbReference type="SUPFAM" id="SSF160467">
    <property type="entry name" value="PH0987 N-terminal domain-like"/>
    <property type="match status" value="1"/>
</dbReference>
<evidence type="ECO:0000256" key="1">
    <source>
        <dbReference type="ARBA" id="ARBA00022741"/>
    </source>
</evidence>
<dbReference type="InterPro" id="IPR003833">
    <property type="entry name" value="CT_C_D"/>
</dbReference>
<sequence>MPDGALKIYYLSEVAVTVEFGQQIAENLLNMVNGLNKLLYQKPFPGFNTTVPAYATLTVFYDPVLVIKTDLPGTSCFEKVSAYLNDLSLQMTPTKPAEGDIVTIEVCYGGTFGPDLAEVARFNGLNINDVIKLHSAATYKVYMIGFVPGFAYLGGMDERLATPRRATPRPLVPAGAVGIAGQQTGVYPLETPGGWQIIGQTPLNLFDLGRQQPSLLKAGDTVIFKPVDEREFNRLAAR</sequence>
<dbReference type="KEGG" id="mgk:FSB76_24885"/>
<keyword evidence="2 5" id="KW-0378">Hydrolase</keyword>
<accession>A0A5B8W7U7</accession>
<keyword evidence="1" id="KW-0547">Nucleotide-binding</keyword>
<dbReference type="Proteomes" id="UP000321362">
    <property type="component" value="Chromosome"/>
</dbReference>
<dbReference type="EMBL" id="CP042437">
    <property type="protein sequence ID" value="QEC79026.1"/>
    <property type="molecule type" value="Genomic_DNA"/>
</dbReference>
<proteinExistence type="predicted"/>
<dbReference type="RefSeq" id="WP_147058218.1">
    <property type="nucleotide sequence ID" value="NZ_CP042437.1"/>
</dbReference>
<keyword evidence="6" id="KW-1185">Reference proteome</keyword>
<evidence type="ECO:0000313" key="6">
    <source>
        <dbReference type="Proteomes" id="UP000321362"/>
    </source>
</evidence>
<evidence type="ECO:0000313" key="5">
    <source>
        <dbReference type="EMBL" id="QEC79026.1"/>
    </source>
</evidence>
<dbReference type="SMART" id="SM00796">
    <property type="entry name" value="AHS1"/>
    <property type="match status" value="1"/>
</dbReference>
<dbReference type="GO" id="GO:0017168">
    <property type="term" value="F:5-oxoprolinase (ATP-hydrolyzing) activity"/>
    <property type="evidence" value="ECO:0007669"/>
    <property type="project" value="UniProtKB-EC"/>
</dbReference>
<name>A0A5B8W7U7_9SPHI</name>
<dbReference type="Gene3D" id="2.40.100.10">
    <property type="entry name" value="Cyclophilin-like"/>
    <property type="match status" value="1"/>
</dbReference>
<reference evidence="5 6" key="1">
    <citation type="journal article" date="2013" name="J. Microbiol.">
        <title>Mucilaginibacter ginsenosidivorax sp. nov., with ginsenoside converting activity isolated from sediment.</title>
        <authorList>
            <person name="Kim J.K."/>
            <person name="Choi T.E."/>
            <person name="Liu Q.M."/>
            <person name="Park H.Y."/>
            <person name="Yi T.H."/>
            <person name="Yoon M.H."/>
            <person name="Kim S.C."/>
            <person name="Im W.T."/>
        </authorList>
    </citation>
    <scope>NUCLEOTIDE SEQUENCE [LARGE SCALE GENOMIC DNA]</scope>
    <source>
        <strain evidence="5 6">KHI28</strain>
    </source>
</reference>
<dbReference type="PANTHER" id="PTHR34698:SF2">
    <property type="entry name" value="5-OXOPROLINASE SUBUNIT B"/>
    <property type="match status" value="1"/>
</dbReference>
<dbReference type="PANTHER" id="PTHR34698">
    <property type="entry name" value="5-OXOPROLINASE SUBUNIT B"/>
    <property type="match status" value="1"/>
</dbReference>
<evidence type="ECO:0000259" key="4">
    <source>
        <dbReference type="SMART" id="SM00796"/>
    </source>
</evidence>
<dbReference type="SUPFAM" id="SSF50891">
    <property type="entry name" value="Cyclophilin-like"/>
    <property type="match status" value="1"/>
</dbReference>
<feature type="domain" description="Carboxyltransferase" evidence="4">
    <location>
        <begin position="6"/>
        <end position="216"/>
    </location>
</feature>
<dbReference type="Gene3D" id="3.30.1360.40">
    <property type="match status" value="1"/>
</dbReference>
<dbReference type="NCBIfam" id="TIGR00370">
    <property type="entry name" value="5-oxoprolinase subunit PxpB"/>
    <property type="match status" value="1"/>
</dbReference>
<dbReference type="GO" id="GO:0005524">
    <property type="term" value="F:ATP binding"/>
    <property type="evidence" value="ECO:0007669"/>
    <property type="project" value="UniProtKB-KW"/>
</dbReference>
<dbReference type="InterPro" id="IPR010016">
    <property type="entry name" value="PxpB"/>
</dbReference>
<dbReference type="OrthoDB" id="9778567at2"/>
<evidence type="ECO:0000256" key="3">
    <source>
        <dbReference type="ARBA" id="ARBA00022840"/>
    </source>
</evidence>
<dbReference type="InterPro" id="IPR029000">
    <property type="entry name" value="Cyclophilin-like_dom_sf"/>
</dbReference>